<dbReference type="KEGG" id="hgi:ABY42_10985"/>
<reference evidence="6" key="3">
    <citation type="journal article" date="2021" name="Front. Microbiol.">
        <title>Cellular and Genomic Properties of Haloferax gibbonsii LR2-5, the Host of Euryarchaeal Virus HFTV1.</title>
        <authorList>
            <person name="Tittes C."/>
            <person name="Schwarzer S."/>
            <person name="Pfeiffer F."/>
            <person name="Dyall-Smith M."/>
            <person name="Rodriguez-Franco M."/>
            <person name="Oksanen H.M."/>
            <person name="Quax T.E.F."/>
        </authorList>
    </citation>
    <scope>NUCLEOTIDE SEQUENCE</scope>
    <source>
        <strain evidence="6">LR2-5</strain>
    </source>
</reference>
<dbReference type="GeneID" id="59460137"/>
<dbReference type="Proteomes" id="UP000663064">
    <property type="component" value="Chromosome"/>
</dbReference>
<dbReference type="GO" id="GO:0016787">
    <property type="term" value="F:hydrolase activity"/>
    <property type="evidence" value="ECO:0007669"/>
    <property type="project" value="UniProtKB-KW"/>
</dbReference>
<dbReference type="GO" id="GO:0017136">
    <property type="term" value="F:histone deacetylase activity, NAD-dependent"/>
    <property type="evidence" value="ECO:0007669"/>
    <property type="project" value="TreeGrafter"/>
</dbReference>
<dbReference type="PATRIC" id="fig|35746.4.peg.2365"/>
<feature type="binding site" evidence="3">
    <location>
        <position position="136"/>
    </location>
    <ligand>
        <name>Zn(2+)</name>
        <dbReference type="ChEBI" id="CHEBI:29105"/>
    </ligand>
</feature>
<dbReference type="InterPro" id="IPR029035">
    <property type="entry name" value="DHS-like_NAD/FAD-binding_dom"/>
</dbReference>
<dbReference type="Proteomes" id="UP000066124">
    <property type="component" value="Chromosome"/>
</dbReference>
<dbReference type="SUPFAM" id="SSF52467">
    <property type="entry name" value="DHS-like NAD/FAD-binding domain"/>
    <property type="match status" value="1"/>
</dbReference>
<dbReference type="RefSeq" id="WP_050459498.1">
    <property type="nucleotide sequence ID" value="NZ_CP011947.1"/>
</dbReference>
<protein>
    <submittedName>
        <fullName evidence="5 6">NAD-dependent protein deacetylase</fullName>
        <ecNumber evidence="6">3.5.1.-</ecNumber>
    </submittedName>
</protein>
<dbReference type="EC" id="3.5.1.-" evidence="6"/>
<feature type="active site" description="Proton acceptor" evidence="3">
    <location>
        <position position="125"/>
    </location>
</feature>
<dbReference type="AlphaFoldDB" id="A0A0K1IVB5"/>
<keyword evidence="3" id="KW-0862">Zinc</keyword>
<dbReference type="InterPro" id="IPR026591">
    <property type="entry name" value="Sirtuin_cat_small_dom_sf"/>
</dbReference>
<proteinExistence type="predicted"/>
<feature type="binding site" evidence="3">
    <location>
        <position position="133"/>
    </location>
    <ligand>
        <name>Zn(2+)</name>
        <dbReference type="ChEBI" id="CHEBI:29105"/>
    </ligand>
</feature>
<dbReference type="PANTHER" id="PTHR11085:SF10">
    <property type="entry name" value="NAD-DEPENDENT PROTEIN DEACYLASE SIRTUIN-5, MITOCHONDRIAL-RELATED"/>
    <property type="match status" value="1"/>
</dbReference>
<keyword evidence="1" id="KW-0808">Transferase</keyword>
<keyword evidence="3" id="KW-0479">Metal-binding</keyword>
<reference evidence="5" key="2">
    <citation type="submission" date="2015-06" db="EMBL/GenBank/DDBJ databases">
        <authorList>
            <person name="Hoefler B.C."/>
            <person name="Straight P.D."/>
        </authorList>
    </citation>
    <scope>NUCLEOTIDE SEQUENCE [LARGE SCALE GENOMIC DNA]</scope>
    <source>
        <strain evidence="5">ARA6</strain>
    </source>
</reference>
<evidence type="ECO:0000259" key="4">
    <source>
        <dbReference type="PROSITE" id="PS50305"/>
    </source>
</evidence>
<dbReference type="CDD" id="cd01407">
    <property type="entry name" value="SIR2-fam"/>
    <property type="match status" value="1"/>
</dbReference>
<dbReference type="PROSITE" id="PS50305">
    <property type="entry name" value="SIRTUIN"/>
    <property type="match status" value="1"/>
</dbReference>
<dbReference type="NCBIfam" id="NF001753">
    <property type="entry name" value="PRK00481.1-3"/>
    <property type="match status" value="1"/>
</dbReference>
<evidence type="ECO:0000256" key="1">
    <source>
        <dbReference type="ARBA" id="ARBA00022679"/>
    </source>
</evidence>
<feature type="domain" description="Deacetylase sirtuin-type" evidence="4">
    <location>
        <begin position="2"/>
        <end position="255"/>
    </location>
</feature>
<dbReference type="Pfam" id="PF02146">
    <property type="entry name" value="SIR2"/>
    <property type="match status" value="1"/>
</dbReference>
<evidence type="ECO:0000256" key="2">
    <source>
        <dbReference type="ARBA" id="ARBA00023027"/>
    </source>
</evidence>
<accession>A0A0K1IVB5</accession>
<reference evidence="7" key="1">
    <citation type="journal article" date="2015" name="J. Biotechnol.">
        <title>Complete genome sequence of Haloferax gibbonsii strain ARA6, a potential producer of polyhydroxyalkanoates and halocins isolated from Araruama, Rio de Janeiro, Brasil.</title>
        <authorList>
            <person name="Pinto L.H."/>
            <person name="D'Alincourt Carvalho-Assef A.P."/>
            <person name="Vieira R.P."/>
            <person name="Clementino M.M."/>
            <person name="Albano R.M."/>
        </authorList>
    </citation>
    <scope>NUCLEOTIDE SEQUENCE [LARGE SCALE GENOMIC DNA]</scope>
    <source>
        <strain evidence="7">ARA6</strain>
    </source>
</reference>
<evidence type="ECO:0000313" key="7">
    <source>
        <dbReference type="Proteomes" id="UP000066124"/>
    </source>
</evidence>
<evidence type="ECO:0000256" key="3">
    <source>
        <dbReference type="PROSITE-ProRule" id="PRU00236"/>
    </source>
</evidence>
<keyword evidence="6" id="KW-0378">Hydrolase</keyword>
<dbReference type="InterPro" id="IPR003000">
    <property type="entry name" value="Sirtuin"/>
</dbReference>
<feature type="binding site" evidence="3">
    <location>
        <position position="161"/>
    </location>
    <ligand>
        <name>Zn(2+)</name>
        <dbReference type="ChEBI" id="CHEBI:29105"/>
    </ligand>
</feature>
<dbReference type="Gene3D" id="3.40.50.1220">
    <property type="entry name" value="TPP-binding domain"/>
    <property type="match status" value="1"/>
</dbReference>
<dbReference type="EMBL" id="CP011947">
    <property type="protein sequence ID" value="AKU08228.1"/>
    <property type="molecule type" value="Genomic_DNA"/>
</dbReference>
<dbReference type="Gene3D" id="3.30.1600.10">
    <property type="entry name" value="SIR2/SIRT2 'Small Domain"/>
    <property type="match status" value="1"/>
</dbReference>
<sequence length="255" mass="27209">MDAALESDAAWVARRLREADTAVAFTGAGMSTASGIPDFRGDDGIWETEFDPASFHRDRFVNDPAGFWRDRVRLQERMFPDGVEPNPGHDALSALESRGVLDAVVTQNTDGLHRDAGSDRVVELHGNAAEVVCEDCGARTDADPAFEAVRAGDAPPTCDDCGGLLKPGVVLFGERLPRVAYSEANRLAGDADVFLSLGSSLTVHPAAGLAGRAAEGGSLVVVNFDATQYDDRADRVVRGDLAAFLPEVEKRVERV</sequence>
<feature type="binding site" evidence="3">
    <location>
        <position position="158"/>
    </location>
    <ligand>
        <name>Zn(2+)</name>
        <dbReference type="ChEBI" id="CHEBI:29105"/>
    </ligand>
</feature>
<organism evidence="5 7">
    <name type="scientific">Haloferax gibbonsii</name>
    <dbReference type="NCBI Taxonomy" id="35746"/>
    <lineage>
        <taxon>Archaea</taxon>
        <taxon>Methanobacteriati</taxon>
        <taxon>Methanobacteriota</taxon>
        <taxon>Stenosarchaea group</taxon>
        <taxon>Halobacteria</taxon>
        <taxon>Halobacteriales</taxon>
        <taxon>Haloferacaceae</taxon>
        <taxon>Haloferax</taxon>
    </lineage>
</organism>
<evidence type="ECO:0000313" key="6">
    <source>
        <dbReference type="EMBL" id="QOS12606.1"/>
    </source>
</evidence>
<name>A0A0K1IVB5_HALGI</name>
<keyword evidence="2" id="KW-0520">NAD</keyword>
<dbReference type="GO" id="GO:0046872">
    <property type="term" value="F:metal ion binding"/>
    <property type="evidence" value="ECO:0007669"/>
    <property type="project" value="UniProtKB-KW"/>
</dbReference>
<dbReference type="GO" id="GO:0070403">
    <property type="term" value="F:NAD+ binding"/>
    <property type="evidence" value="ECO:0007669"/>
    <property type="project" value="InterPro"/>
</dbReference>
<dbReference type="PANTHER" id="PTHR11085">
    <property type="entry name" value="NAD-DEPENDENT PROTEIN DEACYLASE SIRTUIN-5, MITOCHONDRIAL-RELATED"/>
    <property type="match status" value="1"/>
</dbReference>
<gene>
    <name evidence="6" type="primary">sir2</name>
    <name evidence="5" type="ORF">ABY42_10985</name>
    <name evidence="6" type="ORF">HfgLR_12345</name>
</gene>
<dbReference type="EMBL" id="CP063205">
    <property type="protein sequence ID" value="QOS12606.1"/>
    <property type="molecule type" value="Genomic_DNA"/>
</dbReference>
<dbReference type="InterPro" id="IPR026590">
    <property type="entry name" value="Ssirtuin_cat_dom"/>
</dbReference>
<dbReference type="InterPro" id="IPR050134">
    <property type="entry name" value="NAD-dep_sirtuin_deacylases"/>
</dbReference>
<evidence type="ECO:0000313" key="5">
    <source>
        <dbReference type="EMBL" id="AKU08228.1"/>
    </source>
</evidence>